<name>A0A1H8BNV6_9SPHI</name>
<protein>
    <submittedName>
        <fullName evidence="1">Uncharacterized protein</fullName>
    </submittedName>
</protein>
<dbReference type="OrthoDB" id="797822at2"/>
<proteinExistence type="predicted"/>
<dbReference type="RefSeq" id="WP_091208337.1">
    <property type="nucleotide sequence ID" value="NZ_FOCL01000001.1"/>
</dbReference>
<dbReference type="STRING" id="551995.SAMN05192574_101979"/>
<organism evidence="1 2">
    <name type="scientific">Mucilaginibacter gossypiicola</name>
    <dbReference type="NCBI Taxonomy" id="551995"/>
    <lineage>
        <taxon>Bacteria</taxon>
        <taxon>Pseudomonadati</taxon>
        <taxon>Bacteroidota</taxon>
        <taxon>Sphingobacteriia</taxon>
        <taxon>Sphingobacteriales</taxon>
        <taxon>Sphingobacteriaceae</taxon>
        <taxon>Mucilaginibacter</taxon>
    </lineage>
</organism>
<dbReference type="AlphaFoldDB" id="A0A1H8BNV6"/>
<accession>A0A1H8BNV6</accession>
<dbReference type="Proteomes" id="UP000198942">
    <property type="component" value="Unassembled WGS sequence"/>
</dbReference>
<reference evidence="2" key="1">
    <citation type="submission" date="2016-10" db="EMBL/GenBank/DDBJ databases">
        <authorList>
            <person name="Varghese N."/>
            <person name="Submissions S."/>
        </authorList>
    </citation>
    <scope>NUCLEOTIDE SEQUENCE [LARGE SCALE GENOMIC DNA]</scope>
    <source>
        <strain evidence="2">Gh-48</strain>
    </source>
</reference>
<dbReference type="EMBL" id="FOCL01000001">
    <property type="protein sequence ID" value="SEM84209.1"/>
    <property type="molecule type" value="Genomic_DNA"/>
</dbReference>
<keyword evidence="2" id="KW-1185">Reference proteome</keyword>
<evidence type="ECO:0000313" key="1">
    <source>
        <dbReference type="EMBL" id="SEM84209.1"/>
    </source>
</evidence>
<sequence length="91" mass="10847">MKRNLKRKFHAQVAAMLERELREEAEVYFQDMIIKVKMPLAAIESRLGAILLRIQRLVEKYFPERQEDIALLIRDSGSRYENVFKIWKPVA</sequence>
<evidence type="ECO:0000313" key="2">
    <source>
        <dbReference type="Proteomes" id="UP000198942"/>
    </source>
</evidence>
<gene>
    <name evidence="1" type="ORF">SAMN05192574_101979</name>
</gene>